<proteinExistence type="predicted"/>
<reference evidence="1" key="2">
    <citation type="journal article" date="2015" name="Fish Shellfish Immunol.">
        <title>Early steps in the European eel (Anguilla anguilla)-Vibrio vulnificus interaction in the gills: Role of the RtxA13 toxin.</title>
        <authorList>
            <person name="Callol A."/>
            <person name="Pajuelo D."/>
            <person name="Ebbesson L."/>
            <person name="Teles M."/>
            <person name="MacKenzie S."/>
            <person name="Amaro C."/>
        </authorList>
    </citation>
    <scope>NUCLEOTIDE SEQUENCE</scope>
</reference>
<sequence length="32" mass="3944">MFNFCFYSCKIHTEPCWLQADSEVMDRFYLSM</sequence>
<name>A0A0E9Y020_ANGAN</name>
<accession>A0A0E9Y020</accession>
<dbReference type="AlphaFoldDB" id="A0A0E9Y020"/>
<dbReference type="EMBL" id="GBXM01001117">
    <property type="protein sequence ID" value="JAI07461.1"/>
    <property type="molecule type" value="Transcribed_RNA"/>
</dbReference>
<evidence type="ECO:0000313" key="1">
    <source>
        <dbReference type="EMBL" id="JAI07461.1"/>
    </source>
</evidence>
<organism evidence="1">
    <name type="scientific">Anguilla anguilla</name>
    <name type="common">European freshwater eel</name>
    <name type="synonym">Muraena anguilla</name>
    <dbReference type="NCBI Taxonomy" id="7936"/>
    <lineage>
        <taxon>Eukaryota</taxon>
        <taxon>Metazoa</taxon>
        <taxon>Chordata</taxon>
        <taxon>Craniata</taxon>
        <taxon>Vertebrata</taxon>
        <taxon>Euteleostomi</taxon>
        <taxon>Actinopterygii</taxon>
        <taxon>Neopterygii</taxon>
        <taxon>Teleostei</taxon>
        <taxon>Anguilliformes</taxon>
        <taxon>Anguillidae</taxon>
        <taxon>Anguilla</taxon>
    </lineage>
</organism>
<reference evidence="1" key="1">
    <citation type="submission" date="2014-11" db="EMBL/GenBank/DDBJ databases">
        <authorList>
            <person name="Amaro Gonzalez C."/>
        </authorList>
    </citation>
    <scope>NUCLEOTIDE SEQUENCE</scope>
</reference>
<protein>
    <submittedName>
        <fullName evidence="1">Uncharacterized protein</fullName>
    </submittedName>
</protein>